<organism evidence="1">
    <name type="scientific">Mammaliicoccus phage MSShimriz1</name>
    <dbReference type="NCBI Taxonomy" id="3230127"/>
    <lineage>
        <taxon>Viruses</taxon>
    </lineage>
</organism>
<reference evidence="1" key="1">
    <citation type="submission" date="2024-06" db="EMBL/GenBank/DDBJ databases">
        <authorList>
            <person name="Ashkenazi R."/>
            <person name="Lipszyc R.R."/>
            <person name="Braunstein R."/>
            <person name="Yerushalmy O."/>
            <person name="Alkalay-Oren S."/>
            <person name="Coppenhagn-Glazer S."/>
            <person name="Hazan R."/>
        </authorList>
    </citation>
    <scope>NUCLEOTIDE SEQUENCE</scope>
</reference>
<proteinExistence type="predicted"/>
<evidence type="ECO:0008006" key="2">
    <source>
        <dbReference type="Google" id="ProtNLM"/>
    </source>
</evidence>
<sequence>MEHKDNIYSFIDAYMLALEANDEVEQKRLEEYGETVTANFTQVAQAITTLTQGVSRHIQDVEQNNELNLNILIDALYQAGMITDDVLKHIEESVNKLEETKGEEE</sequence>
<protein>
    <recommendedName>
        <fullName evidence="2">Phage protein</fullName>
    </recommendedName>
</protein>
<dbReference type="EMBL" id="PP931174">
    <property type="protein sequence ID" value="XCH45100.1"/>
    <property type="molecule type" value="Genomic_DNA"/>
</dbReference>
<evidence type="ECO:0000313" key="1">
    <source>
        <dbReference type="EMBL" id="XCH45100.1"/>
    </source>
</evidence>
<accession>A0AAU8GV67</accession>
<name>A0AAU8GV67_9VIRU</name>